<dbReference type="Gene3D" id="2.60.120.600">
    <property type="entry name" value="Domain of unknown function DUF1214, C-terminal domain"/>
    <property type="match status" value="1"/>
</dbReference>
<evidence type="ECO:0000259" key="1">
    <source>
        <dbReference type="Pfam" id="PF06742"/>
    </source>
</evidence>
<comment type="caution">
    <text evidence="2">The sequence shown here is derived from an EMBL/GenBank/DDBJ whole genome shotgun (WGS) entry which is preliminary data.</text>
</comment>
<proteinExistence type="predicted"/>
<name>A0ABQ6CN33_9HYPH</name>
<protein>
    <recommendedName>
        <fullName evidence="1">DUF1214 domain-containing protein</fullName>
    </recommendedName>
</protein>
<feature type="domain" description="DUF1214" evidence="1">
    <location>
        <begin position="51"/>
        <end position="135"/>
    </location>
</feature>
<dbReference type="InterPro" id="IPR010621">
    <property type="entry name" value="DUF1214"/>
</dbReference>
<dbReference type="PANTHER" id="PTHR36509">
    <property type="entry name" value="BLL3101 PROTEIN"/>
    <property type="match status" value="1"/>
</dbReference>
<dbReference type="Proteomes" id="UP001156882">
    <property type="component" value="Unassembled WGS sequence"/>
</dbReference>
<dbReference type="PANTHER" id="PTHR36509:SF2">
    <property type="entry name" value="BLL3101 PROTEIN"/>
    <property type="match status" value="1"/>
</dbReference>
<evidence type="ECO:0000313" key="3">
    <source>
        <dbReference type="Proteomes" id="UP001156882"/>
    </source>
</evidence>
<reference evidence="3" key="1">
    <citation type="journal article" date="2019" name="Int. J. Syst. Evol. Microbiol.">
        <title>The Global Catalogue of Microorganisms (GCM) 10K type strain sequencing project: providing services to taxonomists for standard genome sequencing and annotation.</title>
        <authorList>
            <consortium name="The Broad Institute Genomics Platform"/>
            <consortium name="The Broad Institute Genome Sequencing Center for Infectious Disease"/>
            <person name="Wu L."/>
            <person name="Ma J."/>
        </authorList>
    </citation>
    <scope>NUCLEOTIDE SEQUENCE [LARGE SCALE GENOMIC DNA]</scope>
    <source>
        <strain evidence="3">NBRC 101365</strain>
    </source>
</reference>
<organism evidence="2 3">
    <name type="scientific">Labrys miyagiensis</name>
    <dbReference type="NCBI Taxonomy" id="346912"/>
    <lineage>
        <taxon>Bacteria</taxon>
        <taxon>Pseudomonadati</taxon>
        <taxon>Pseudomonadota</taxon>
        <taxon>Alphaproteobacteria</taxon>
        <taxon>Hyphomicrobiales</taxon>
        <taxon>Xanthobacteraceae</taxon>
        <taxon>Labrys</taxon>
    </lineage>
</organism>
<evidence type="ECO:0000313" key="2">
    <source>
        <dbReference type="EMBL" id="GLS21052.1"/>
    </source>
</evidence>
<dbReference type="Pfam" id="PF06742">
    <property type="entry name" value="DUF1214"/>
    <property type="match status" value="1"/>
</dbReference>
<accession>A0ABQ6CN33</accession>
<keyword evidence="3" id="KW-1185">Reference proteome</keyword>
<dbReference type="SUPFAM" id="SSF160935">
    <property type="entry name" value="VPA0735-like"/>
    <property type="match status" value="1"/>
</dbReference>
<gene>
    <name evidence="2" type="ORF">GCM10007874_40690</name>
</gene>
<sequence>MILTKISCSVAICSCRYWHQAVDPIRHLIGTALGWGGNPDKDATYLDVTPAENDGTTVYRLKDVPVDGFWSISLYNAQGYYEKNQYDAYSVNNITAKKSSDGSIDIQFGGCDGKIQNCLPIMKGWNYTVRLYRPKPAILDGKWTFPAPELAH</sequence>
<dbReference type="InterPro" id="IPR037049">
    <property type="entry name" value="DUF1214_C_sf"/>
</dbReference>
<dbReference type="EMBL" id="BSPC01000040">
    <property type="protein sequence ID" value="GLS21052.1"/>
    <property type="molecule type" value="Genomic_DNA"/>
</dbReference>